<comment type="caution">
    <text evidence="1">The sequence shown here is derived from an EMBL/GenBank/DDBJ whole genome shotgun (WGS) entry which is preliminary data.</text>
</comment>
<evidence type="ECO:0000313" key="2">
    <source>
        <dbReference type="Proteomes" id="UP001055072"/>
    </source>
</evidence>
<name>A0ACB8TV23_9APHY</name>
<dbReference type="EMBL" id="MU274927">
    <property type="protein sequence ID" value="KAI0085877.1"/>
    <property type="molecule type" value="Genomic_DNA"/>
</dbReference>
<gene>
    <name evidence="1" type="ORF">BDY19DRAFT_908649</name>
</gene>
<evidence type="ECO:0000313" key="1">
    <source>
        <dbReference type="EMBL" id="KAI0085877.1"/>
    </source>
</evidence>
<reference evidence="1" key="1">
    <citation type="journal article" date="2021" name="Environ. Microbiol.">
        <title>Gene family expansions and transcriptome signatures uncover fungal adaptations to wood decay.</title>
        <authorList>
            <person name="Hage H."/>
            <person name="Miyauchi S."/>
            <person name="Viragh M."/>
            <person name="Drula E."/>
            <person name="Min B."/>
            <person name="Chaduli D."/>
            <person name="Navarro D."/>
            <person name="Favel A."/>
            <person name="Norest M."/>
            <person name="Lesage-Meessen L."/>
            <person name="Balint B."/>
            <person name="Merenyi Z."/>
            <person name="de Eugenio L."/>
            <person name="Morin E."/>
            <person name="Martinez A.T."/>
            <person name="Baldrian P."/>
            <person name="Stursova M."/>
            <person name="Martinez M.J."/>
            <person name="Novotny C."/>
            <person name="Magnuson J.K."/>
            <person name="Spatafora J.W."/>
            <person name="Maurice S."/>
            <person name="Pangilinan J."/>
            <person name="Andreopoulos W."/>
            <person name="LaButti K."/>
            <person name="Hundley H."/>
            <person name="Na H."/>
            <person name="Kuo A."/>
            <person name="Barry K."/>
            <person name="Lipzen A."/>
            <person name="Henrissat B."/>
            <person name="Riley R."/>
            <person name="Ahrendt S."/>
            <person name="Nagy L.G."/>
            <person name="Grigoriev I.V."/>
            <person name="Martin F."/>
            <person name="Rosso M.N."/>
        </authorList>
    </citation>
    <scope>NUCLEOTIDE SEQUENCE</scope>
    <source>
        <strain evidence="1">CBS 384.51</strain>
    </source>
</reference>
<keyword evidence="2" id="KW-1185">Reference proteome</keyword>
<sequence>MFHLLTTRRLLLVLSLLLLLMFFDLESECLRLKGGLIWSSLDELVRCDGHGKVEDEERLERGRGDAAVLDSDGSADESAARGGRVFVRAKDRDESAEGGGSCDDWKSCWRWLMPEGEYWPDESMGLLGKEEGSRGCRPLLVPPPHSTTDTAQVRHERWLERYSTTPAKTDWQLPHTTTRSRPRMRLPWATLEGVPAETDCQPRRSRPSSPGPVINRSRPVTNFVHAATNTKKAVLPTLLKTYYLMNANLQIHIEPPVSGDYQF</sequence>
<proteinExistence type="predicted"/>
<organism evidence="1 2">
    <name type="scientific">Irpex rosettiformis</name>
    <dbReference type="NCBI Taxonomy" id="378272"/>
    <lineage>
        <taxon>Eukaryota</taxon>
        <taxon>Fungi</taxon>
        <taxon>Dikarya</taxon>
        <taxon>Basidiomycota</taxon>
        <taxon>Agaricomycotina</taxon>
        <taxon>Agaricomycetes</taxon>
        <taxon>Polyporales</taxon>
        <taxon>Irpicaceae</taxon>
        <taxon>Irpex</taxon>
    </lineage>
</organism>
<accession>A0ACB8TV23</accession>
<protein>
    <submittedName>
        <fullName evidence="1">Uncharacterized protein</fullName>
    </submittedName>
</protein>
<dbReference type="Proteomes" id="UP001055072">
    <property type="component" value="Unassembled WGS sequence"/>
</dbReference>